<name>A0A8J1TTW2_OWEFU</name>
<reference evidence="2" key="1">
    <citation type="submission" date="2022-03" db="EMBL/GenBank/DDBJ databases">
        <authorList>
            <person name="Martin C."/>
        </authorList>
    </citation>
    <scope>NUCLEOTIDE SEQUENCE</scope>
</reference>
<organism evidence="2 3">
    <name type="scientific">Owenia fusiformis</name>
    <name type="common">Polychaete worm</name>
    <dbReference type="NCBI Taxonomy" id="6347"/>
    <lineage>
        <taxon>Eukaryota</taxon>
        <taxon>Metazoa</taxon>
        <taxon>Spiralia</taxon>
        <taxon>Lophotrochozoa</taxon>
        <taxon>Annelida</taxon>
        <taxon>Polychaeta</taxon>
        <taxon>Sedentaria</taxon>
        <taxon>Canalipalpata</taxon>
        <taxon>Sabellida</taxon>
        <taxon>Oweniida</taxon>
        <taxon>Oweniidae</taxon>
        <taxon>Owenia</taxon>
    </lineage>
</organism>
<protein>
    <submittedName>
        <fullName evidence="2">Uncharacterized protein</fullName>
    </submittedName>
</protein>
<dbReference type="InterPro" id="IPR018794">
    <property type="entry name" value="UPF0538"/>
</dbReference>
<dbReference type="EMBL" id="CAIIXF020000007">
    <property type="protein sequence ID" value="CAH1789960.1"/>
    <property type="molecule type" value="Genomic_DNA"/>
</dbReference>
<keyword evidence="3" id="KW-1185">Reference proteome</keyword>
<dbReference type="Pfam" id="PF10209">
    <property type="entry name" value="DUF2340"/>
    <property type="match status" value="1"/>
</dbReference>
<dbReference type="AlphaFoldDB" id="A0A8J1TTW2"/>
<comment type="caution">
    <text evidence="2">The sequence shown here is derived from an EMBL/GenBank/DDBJ whole genome shotgun (WGS) entry which is preliminary data.</text>
</comment>
<evidence type="ECO:0000256" key="1">
    <source>
        <dbReference type="ARBA" id="ARBA00007176"/>
    </source>
</evidence>
<gene>
    <name evidence="2" type="ORF">OFUS_LOCUS15232</name>
</gene>
<sequence length="186" mass="21389">VAIVCNLVFPNAFTIVWEHPCCLLEITSRLSETEVGEFPWKTPQNLKLLQPRLVVMGDTNPSGGITLTIRLIRSFEHRNIKHLVCHNIDTSSTIEELMELINKDLKTKPGLPPPFRTFTFDTLKIEHKAHGAKTSDPIINRDNDEMILKKGSTIVESGIENETELSYFKLEDYERYKQNPEVIWKQ</sequence>
<comment type="similarity">
    <text evidence="1">Belongs to the UPF0538 family.</text>
</comment>
<evidence type="ECO:0000313" key="3">
    <source>
        <dbReference type="Proteomes" id="UP000749559"/>
    </source>
</evidence>
<proteinExistence type="inferred from homology"/>
<accession>A0A8J1TTW2</accession>
<dbReference type="PANTHER" id="PTHR18444:SF9">
    <property type="entry name" value="UPF0538 PROTEIN C2ORF76"/>
    <property type="match status" value="1"/>
</dbReference>
<dbReference type="OrthoDB" id="937at2759"/>
<feature type="non-terminal residue" evidence="2">
    <location>
        <position position="186"/>
    </location>
</feature>
<dbReference type="Proteomes" id="UP000749559">
    <property type="component" value="Unassembled WGS sequence"/>
</dbReference>
<evidence type="ECO:0000313" key="2">
    <source>
        <dbReference type="EMBL" id="CAH1789960.1"/>
    </source>
</evidence>
<dbReference type="PANTHER" id="PTHR18444">
    <property type="entry name" value="UPF0538 FAMILY MEMBER"/>
    <property type="match status" value="1"/>
</dbReference>